<sequence>MTSTPGTAPASAGGDLPTRTFGPPAAVVIGALIIGFVFTVVLEFLVIISFVGQRLWRDPLMMHDVLFTLPLVLWVLVAAGASVVCLRVITQWLQLDEDGFELRSLFRRTRSARWEEVGSVIAVRDISRSTDAGEALDPPETAYDGVYVLDREGRRLLAVSSRFFGERAQEMALRRARAAGIRIEHIDAITLAELGREAPQALTFMDRHPTLLLLGLLAFYAGHNVLTFVVWGL</sequence>
<evidence type="ECO:0000256" key="1">
    <source>
        <dbReference type="SAM" id="Phobius"/>
    </source>
</evidence>
<keyword evidence="1" id="KW-0812">Transmembrane</keyword>
<accession>A0A9D2Q1U1</accession>
<feature type="transmembrane region" description="Helical" evidence="1">
    <location>
        <begin position="25"/>
        <end position="51"/>
    </location>
</feature>
<evidence type="ECO:0000313" key="3">
    <source>
        <dbReference type="Proteomes" id="UP000823854"/>
    </source>
</evidence>
<organism evidence="2 3">
    <name type="scientific">Candidatus Brachybacterium intestinipullorum</name>
    <dbReference type="NCBI Taxonomy" id="2838512"/>
    <lineage>
        <taxon>Bacteria</taxon>
        <taxon>Bacillati</taxon>
        <taxon>Actinomycetota</taxon>
        <taxon>Actinomycetes</taxon>
        <taxon>Micrococcales</taxon>
        <taxon>Dermabacteraceae</taxon>
        <taxon>Brachybacterium</taxon>
    </lineage>
</organism>
<keyword evidence="1" id="KW-0472">Membrane</keyword>
<name>A0A9D2Q1U1_9MICO</name>
<dbReference type="AlphaFoldDB" id="A0A9D2Q1U1"/>
<feature type="transmembrane region" description="Helical" evidence="1">
    <location>
        <begin position="211"/>
        <end position="231"/>
    </location>
</feature>
<feature type="transmembrane region" description="Helical" evidence="1">
    <location>
        <begin position="71"/>
        <end position="89"/>
    </location>
</feature>
<reference evidence="2" key="2">
    <citation type="submission" date="2021-04" db="EMBL/GenBank/DDBJ databases">
        <authorList>
            <person name="Gilroy R."/>
        </authorList>
    </citation>
    <scope>NUCLEOTIDE SEQUENCE</scope>
    <source>
        <strain evidence="2">CHK130-7132</strain>
    </source>
</reference>
<reference evidence="2" key="1">
    <citation type="journal article" date="2021" name="PeerJ">
        <title>Extensive microbial diversity within the chicken gut microbiome revealed by metagenomics and culture.</title>
        <authorList>
            <person name="Gilroy R."/>
            <person name="Ravi A."/>
            <person name="Getino M."/>
            <person name="Pursley I."/>
            <person name="Horton D.L."/>
            <person name="Alikhan N.F."/>
            <person name="Baker D."/>
            <person name="Gharbi K."/>
            <person name="Hall N."/>
            <person name="Watson M."/>
            <person name="Adriaenssens E.M."/>
            <person name="Foster-Nyarko E."/>
            <person name="Jarju S."/>
            <person name="Secka A."/>
            <person name="Antonio M."/>
            <person name="Oren A."/>
            <person name="Chaudhuri R.R."/>
            <person name="La Ragione R."/>
            <person name="Hildebrand F."/>
            <person name="Pallen M.J."/>
        </authorList>
    </citation>
    <scope>NUCLEOTIDE SEQUENCE</scope>
    <source>
        <strain evidence="2">CHK130-7132</strain>
    </source>
</reference>
<dbReference type="EMBL" id="DWWC01000202">
    <property type="protein sequence ID" value="HJC69951.1"/>
    <property type="molecule type" value="Genomic_DNA"/>
</dbReference>
<dbReference type="Proteomes" id="UP000823854">
    <property type="component" value="Unassembled WGS sequence"/>
</dbReference>
<proteinExistence type="predicted"/>
<keyword evidence="1" id="KW-1133">Transmembrane helix</keyword>
<comment type="caution">
    <text evidence="2">The sequence shown here is derived from an EMBL/GenBank/DDBJ whole genome shotgun (WGS) entry which is preliminary data.</text>
</comment>
<gene>
    <name evidence="2" type="ORF">H9932_09790</name>
</gene>
<protein>
    <submittedName>
        <fullName evidence="2">Uncharacterized protein</fullName>
    </submittedName>
</protein>
<evidence type="ECO:0000313" key="2">
    <source>
        <dbReference type="EMBL" id="HJC69951.1"/>
    </source>
</evidence>